<evidence type="ECO:0000313" key="1">
    <source>
        <dbReference type="EMBL" id="HJG15186.1"/>
    </source>
</evidence>
<dbReference type="Proteomes" id="UP000759256">
    <property type="component" value="Unassembled WGS sequence"/>
</dbReference>
<name>A0A921LK29_9LACO</name>
<dbReference type="AlphaFoldDB" id="A0A921LK29"/>
<evidence type="ECO:0000313" key="2">
    <source>
        <dbReference type="Proteomes" id="UP000759256"/>
    </source>
</evidence>
<reference evidence="1" key="2">
    <citation type="submission" date="2021-09" db="EMBL/GenBank/DDBJ databases">
        <authorList>
            <person name="Gilroy R."/>
        </authorList>
    </citation>
    <scope>NUCLEOTIDE SEQUENCE</scope>
    <source>
        <strain evidence="1">CHK189-29639</strain>
    </source>
</reference>
<accession>A0A921LK29</accession>
<protein>
    <submittedName>
        <fullName evidence="1">Uncharacterized protein</fullName>
    </submittedName>
</protein>
<comment type="caution">
    <text evidence="1">The sequence shown here is derived from an EMBL/GenBank/DDBJ whole genome shotgun (WGS) entry which is preliminary data.</text>
</comment>
<organism evidence="1 2">
    <name type="scientific">Ligilactobacillus salivarius</name>
    <dbReference type="NCBI Taxonomy" id="1624"/>
    <lineage>
        <taxon>Bacteria</taxon>
        <taxon>Bacillati</taxon>
        <taxon>Bacillota</taxon>
        <taxon>Bacilli</taxon>
        <taxon>Lactobacillales</taxon>
        <taxon>Lactobacillaceae</taxon>
        <taxon>Ligilactobacillus</taxon>
    </lineage>
</organism>
<proteinExistence type="predicted"/>
<dbReference type="EMBL" id="DYVK01000033">
    <property type="protein sequence ID" value="HJG15186.1"/>
    <property type="molecule type" value="Genomic_DNA"/>
</dbReference>
<reference evidence="1" key="1">
    <citation type="journal article" date="2021" name="PeerJ">
        <title>Extensive microbial diversity within the chicken gut microbiome revealed by metagenomics and culture.</title>
        <authorList>
            <person name="Gilroy R."/>
            <person name="Ravi A."/>
            <person name="Getino M."/>
            <person name="Pursley I."/>
            <person name="Horton D.L."/>
            <person name="Alikhan N.F."/>
            <person name="Baker D."/>
            <person name="Gharbi K."/>
            <person name="Hall N."/>
            <person name="Watson M."/>
            <person name="Adriaenssens E.M."/>
            <person name="Foster-Nyarko E."/>
            <person name="Jarju S."/>
            <person name="Secka A."/>
            <person name="Antonio M."/>
            <person name="Oren A."/>
            <person name="Chaudhuri R.R."/>
            <person name="La Ragione R."/>
            <person name="Hildebrand F."/>
            <person name="Pallen M.J."/>
        </authorList>
    </citation>
    <scope>NUCLEOTIDE SEQUENCE</scope>
    <source>
        <strain evidence="1">CHK189-29639</strain>
    </source>
</reference>
<sequence>MSDNFEANEAKTVISPALNLSEFQKQEILRQRVIKRRQQKQETDRFMEIARQKHLRNQQRNKFTKIAYHLCAKIISAGIPLRGDNK</sequence>
<gene>
    <name evidence="1" type="ORF">K8V06_03470</name>
</gene>